<dbReference type="Proteomes" id="UP000031623">
    <property type="component" value="Chromosome"/>
</dbReference>
<dbReference type="KEGG" id="tig:THII_3441"/>
<accession>A0A090AHF0</accession>
<feature type="domain" description="RiboL-PSP-HEPN" evidence="1">
    <location>
        <begin position="12"/>
        <end position="196"/>
    </location>
</feature>
<keyword evidence="3" id="KW-1185">Reference proteome</keyword>
<reference evidence="2" key="1">
    <citation type="journal article" date="2014" name="ISME J.">
        <title>Ecophysiology of Thioploca ingrica as revealed by the complete genome sequence supplemented with proteomic evidence.</title>
        <authorList>
            <person name="Kojima H."/>
            <person name="Ogura Y."/>
            <person name="Yamamoto N."/>
            <person name="Togashi T."/>
            <person name="Mori H."/>
            <person name="Watanabe T."/>
            <person name="Nemoto F."/>
            <person name="Kurokawa K."/>
            <person name="Hayashi T."/>
            <person name="Fukui M."/>
        </authorList>
    </citation>
    <scope>NUCLEOTIDE SEQUENCE [LARGE SCALE GENOMIC DNA]</scope>
</reference>
<dbReference type="OrthoDB" id="4111339at2"/>
<evidence type="ECO:0000259" key="1">
    <source>
        <dbReference type="Pfam" id="PF18735"/>
    </source>
</evidence>
<dbReference type="AlphaFoldDB" id="A0A090AHF0"/>
<organism evidence="2 3">
    <name type="scientific">Thioploca ingrica</name>
    <dbReference type="NCBI Taxonomy" id="40754"/>
    <lineage>
        <taxon>Bacteria</taxon>
        <taxon>Pseudomonadati</taxon>
        <taxon>Pseudomonadota</taxon>
        <taxon>Gammaproteobacteria</taxon>
        <taxon>Thiotrichales</taxon>
        <taxon>Thiotrichaceae</taxon>
        <taxon>Thioploca</taxon>
    </lineage>
</organism>
<sequence>MIAKIIEEIKQENEWREKDFSKIKYIYYQLSDDNQVLFLRMSIPYIYAHWEGFVIDSLKKILAHFNQLKLQHHQVKINIFVLSLQEKFDYLKGKQSFEQKCQFSENFLLFLNQQLKFDKHINTQANLNFDVLKDLCQLFGLNVDKFAQYRAKINKLVSIRNHIAHGENSYILSLENIEEYINLVNELILKLAEELEEYLQKEKYLKSG</sequence>
<dbReference type="EMBL" id="AP014633">
    <property type="protein sequence ID" value="BAP57738.1"/>
    <property type="molecule type" value="Genomic_DNA"/>
</dbReference>
<name>A0A090AHF0_9GAMM</name>
<gene>
    <name evidence="2" type="ORF">THII_3441</name>
</gene>
<dbReference type="HOGENOM" id="CLU_100981_1_0_6"/>
<dbReference type="InterPro" id="IPR041519">
    <property type="entry name" value="HEPN_RiboL-PSP"/>
</dbReference>
<evidence type="ECO:0000313" key="2">
    <source>
        <dbReference type="EMBL" id="BAP57738.1"/>
    </source>
</evidence>
<proteinExistence type="predicted"/>
<dbReference type="STRING" id="40754.THII_3441"/>
<evidence type="ECO:0000313" key="3">
    <source>
        <dbReference type="Proteomes" id="UP000031623"/>
    </source>
</evidence>
<dbReference type="Pfam" id="PF18735">
    <property type="entry name" value="HEPN_RiboL-PSP"/>
    <property type="match status" value="1"/>
</dbReference>
<protein>
    <recommendedName>
        <fullName evidence="1">RiboL-PSP-HEPN domain-containing protein</fullName>
    </recommendedName>
</protein>